<dbReference type="PANTHER" id="PTHR44591:SF21">
    <property type="entry name" value="TWO-COMPONENT RESPONSE REGULATOR"/>
    <property type="match status" value="1"/>
</dbReference>
<dbReference type="PROSITE" id="PS50110">
    <property type="entry name" value="RESPONSE_REGULATORY"/>
    <property type="match status" value="1"/>
</dbReference>
<protein>
    <submittedName>
        <fullName evidence="4">FixJ family two-component response regulator</fullName>
    </submittedName>
</protein>
<dbReference type="RefSeq" id="WP_184334588.1">
    <property type="nucleotide sequence ID" value="NZ_JACHHZ010000005.1"/>
</dbReference>
<comment type="caution">
    <text evidence="4">The sequence shown here is derived from an EMBL/GenBank/DDBJ whole genome shotgun (WGS) entry which is preliminary data.</text>
</comment>
<evidence type="ECO:0000256" key="2">
    <source>
        <dbReference type="PROSITE-ProRule" id="PRU00169"/>
    </source>
</evidence>
<reference evidence="4 5" key="1">
    <citation type="submission" date="2020-08" db="EMBL/GenBank/DDBJ databases">
        <title>Genomic Encyclopedia of Type Strains, Phase IV (KMG-IV): sequencing the most valuable type-strain genomes for metagenomic binning, comparative biology and taxonomic classification.</title>
        <authorList>
            <person name="Goeker M."/>
        </authorList>
    </citation>
    <scope>NUCLEOTIDE SEQUENCE [LARGE SCALE GENOMIC DNA]</scope>
    <source>
        <strain evidence="4 5">DSM 26723</strain>
    </source>
</reference>
<dbReference type="InterPro" id="IPR050595">
    <property type="entry name" value="Bact_response_regulator"/>
</dbReference>
<gene>
    <name evidence="4" type="ORF">HNQ60_004077</name>
</gene>
<dbReference type="SUPFAM" id="SSF52172">
    <property type="entry name" value="CheY-like"/>
    <property type="match status" value="1"/>
</dbReference>
<organism evidence="4 5">
    <name type="scientific">Povalibacter uvarum</name>
    <dbReference type="NCBI Taxonomy" id="732238"/>
    <lineage>
        <taxon>Bacteria</taxon>
        <taxon>Pseudomonadati</taxon>
        <taxon>Pseudomonadota</taxon>
        <taxon>Gammaproteobacteria</taxon>
        <taxon>Steroidobacterales</taxon>
        <taxon>Steroidobacteraceae</taxon>
        <taxon>Povalibacter</taxon>
    </lineage>
</organism>
<dbReference type="PANTHER" id="PTHR44591">
    <property type="entry name" value="STRESS RESPONSE REGULATOR PROTEIN 1"/>
    <property type="match status" value="1"/>
</dbReference>
<dbReference type="Pfam" id="PF00072">
    <property type="entry name" value="Response_reg"/>
    <property type="match status" value="1"/>
</dbReference>
<evidence type="ECO:0000256" key="1">
    <source>
        <dbReference type="ARBA" id="ARBA00022553"/>
    </source>
</evidence>
<sequence>MPARSYVAVIDDDESMCRSLSRLLQSAGLHPVAYLSAEDFLDDRLRVDFDCLLVDVQLGGMSGLELHRRLAACQVRTPFIYITAHDDPQVRTEAIAAGCAAFFRKTDAGVDILAAIHQAIERQH</sequence>
<dbReference type="EMBL" id="JACHHZ010000005">
    <property type="protein sequence ID" value="MBB6095187.1"/>
    <property type="molecule type" value="Genomic_DNA"/>
</dbReference>
<dbReference type="InterPro" id="IPR001789">
    <property type="entry name" value="Sig_transdc_resp-reg_receiver"/>
</dbReference>
<dbReference type="AlphaFoldDB" id="A0A841HPT1"/>
<evidence type="ECO:0000259" key="3">
    <source>
        <dbReference type="PROSITE" id="PS50110"/>
    </source>
</evidence>
<evidence type="ECO:0000313" key="4">
    <source>
        <dbReference type="EMBL" id="MBB6095187.1"/>
    </source>
</evidence>
<dbReference type="GO" id="GO:0000160">
    <property type="term" value="P:phosphorelay signal transduction system"/>
    <property type="evidence" value="ECO:0007669"/>
    <property type="project" value="InterPro"/>
</dbReference>
<accession>A0A841HPT1</accession>
<name>A0A841HPT1_9GAMM</name>
<dbReference type="Gene3D" id="3.40.50.2300">
    <property type="match status" value="1"/>
</dbReference>
<feature type="modified residue" description="4-aspartylphosphate" evidence="2">
    <location>
        <position position="55"/>
    </location>
</feature>
<proteinExistence type="predicted"/>
<keyword evidence="1 2" id="KW-0597">Phosphoprotein</keyword>
<evidence type="ECO:0000313" key="5">
    <source>
        <dbReference type="Proteomes" id="UP000588068"/>
    </source>
</evidence>
<keyword evidence="5" id="KW-1185">Reference proteome</keyword>
<feature type="domain" description="Response regulatory" evidence="3">
    <location>
        <begin position="6"/>
        <end position="120"/>
    </location>
</feature>
<dbReference type="InterPro" id="IPR011006">
    <property type="entry name" value="CheY-like_superfamily"/>
</dbReference>
<dbReference type="Proteomes" id="UP000588068">
    <property type="component" value="Unassembled WGS sequence"/>
</dbReference>
<dbReference type="SMART" id="SM00448">
    <property type="entry name" value="REC"/>
    <property type="match status" value="1"/>
</dbReference>